<sequence length="76" mass="8861">MDLEKNKRSVTYLFRMSTDPMGSRGDPPPSNRVDVRFLSSDVRGQIMEMKPKVRSLHWRRCVDALCCWKVGLYLAE</sequence>
<proteinExistence type="predicted"/>
<dbReference type="OrthoDB" id="10376736at2759"/>
<evidence type="ECO:0000313" key="1">
    <source>
        <dbReference type="EMBL" id="GFR31202.1"/>
    </source>
</evidence>
<dbReference type="EMBL" id="BMAO01019545">
    <property type="protein sequence ID" value="GFR31202.1"/>
    <property type="molecule type" value="Genomic_DNA"/>
</dbReference>
<organism evidence="1 2">
    <name type="scientific">Trichonephila clavata</name>
    <name type="common">Joro spider</name>
    <name type="synonym">Nephila clavata</name>
    <dbReference type="NCBI Taxonomy" id="2740835"/>
    <lineage>
        <taxon>Eukaryota</taxon>
        <taxon>Metazoa</taxon>
        <taxon>Ecdysozoa</taxon>
        <taxon>Arthropoda</taxon>
        <taxon>Chelicerata</taxon>
        <taxon>Arachnida</taxon>
        <taxon>Araneae</taxon>
        <taxon>Araneomorphae</taxon>
        <taxon>Entelegynae</taxon>
        <taxon>Araneoidea</taxon>
        <taxon>Nephilidae</taxon>
        <taxon>Trichonephila</taxon>
    </lineage>
</organism>
<name>A0A8X6HW87_TRICU</name>
<gene>
    <name evidence="1" type="ORF">TNCT_332681</name>
</gene>
<protein>
    <submittedName>
        <fullName evidence="1">Uncharacterized protein</fullName>
    </submittedName>
</protein>
<dbReference type="Proteomes" id="UP000887116">
    <property type="component" value="Unassembled WGS sequence"/>
</dbReference>
<dbReference type="AlphaFoldDB" id="A0A8X6HW87"/>
<reference evidence="1" key="1">
    <citation type="submission" date="2020-07" db="EMBL/GenBank/DDBJ databases">
        <title>Multicomponent nature underlies the extraordinary mechanical properties of spider dragline silk.</title>
        <authorList>
            <person name="Kono N."/>
            <person name="Nakamura H."/>
            <person name="Mori M."/>
            <person name="Yoshida Y."/>
            <person name="Ohtoshi R."/>
            <person name="Malay A.D."/>
            <person name="Moran D.A.P."/>
            <person name="Tomita M."/>
            <person name="Numata K."/>
            <person name="Arakawa K."/>
        </authorList>
    </citation>
    <scope>NUCLEOTIDE SEQUENCE</scope>
</reference>
<keyword evidence="2" id="KW-1185">Reference proteome</keyword>
<accession>A0A8X6HW87</accession>
<comment type="caution">
    <text evidence="1">The sequence shown here is derived from an EMBL/GenBank/DDBJ whole genome shotgun (WGS) entry which is preliminary data.</text>
</comment>
<evidence type="ECO:0000313" key="2">
    <source>
        <dbReference type="Proteomes" id="UP000887116"/>
    </source>
</evidence>